<dbReference type="PANTHER" id="PTHR47471">
    <property type="entry name" value="GYF DOMAIN-CONTAINING PROTEIN"/>
    <property type="match status" value="1"/>
</dbReference>
<feature type="compositionally biased region" description="Low complexity" evidence="1">
    <location>
        <begin position="232"/>
        <end position="242"/>
    </location>
</feature>
<protein>
    <recommendedName>
        <fullName evidence="2">GYF domain-containing protein</fullName>
    </recommendedName>
</protein>
<dbReference type="SMART" id="SM00444">
    <property type="entry name" value="GYF"/>
    <property type="match status" value="1"/>
</dbReference>
<dbReference type="Gene3D" id="3.30.1490.40">
    <property type="match status" value="1"/>
</dbReference>
<feature type="compositionally biased region" description="Polar residues" evidence="1">
    <location>
        <begin position="432"/>
        <end position="444"/>
    </location>
</feature>
<gene>
    <name evidence="3" type="ORF">AQUCO_01000464v1</name>
</gene>
<dbReference type="STRING" id="218851.A0A2G5EA18"/>
<feature type="compositionally biased region" description="Polar residues" evidence="1">
    <location>
        <begin position="860"/>
        <end position="874"/>
    </location>
</feature>
<dbReference type="InterPro" id="IPR035445">
    <property type="entry name" value="GYF-like_dom_sf"/>
</dbReference>
<feature type="compositionally biased region" description="Basic and acidic residues" evidence="1">
    <location>
        <begin position="160"/>
        <end position="227"/>
    </location>
</feature>
<sequence>MAPNTNNAASHPNHSSSDTQQQLLQDTQGSDNSIPLSRQGLLAKPGEDKPGNVVGVNYLLDPQGSELGPYPGYNTHSDSLKSSANGEKSNDTGKKKDVFRPSVFNKESSHHDRWREERDSSSALRKDRWRESDKELGDTRKMERWTYSSNKNVGEPTHASSERWTDSSSRESNFDQRREGKWSTRWGADNHESKSRHENYRDVESPRDKGLPHLTSHGKEEKDGEHRRPWRSSKSVSHSSESGEPPHQIPNVNKKISSFGYSRTHGETNLSTTNHGRVSSEANFIKDSASPHSSSIAMSKVEGDSGEYSPLRYCRMQLLSVYRTTNLTSLRKPLDAFVDVPSLTEEKLLEPLALSAPTSEEMVILKGIDNGEVVSSDVPQVSRDGSVGRNSTDIVNVEALKENGVPHKKSNEFPVSGEVSGQRRSAALSGTPWRSRTMAEQSHVQSHEVRPRSSEGWSQLQNGHRKLEVSEGFSSELNQDTPMKWKPSGVLGGDMNAQKCLAQTPPEELSLYYKDPQGAIQGPFSGSNLMEWFDAGFFGIDLEVRPADASRDTPFSSLGDVIPQLRAKPRPPPGFSVPKQSEAAETTSVSKLGAIGKPHVSSPEADFLQNGLRDRHESLTEAENRVLESLISGKLSNSSLEKLALSEGLLGYTEKDSVGKLLMGVENGNDLDYLLVKKLLLERQMSLPSSHVMADSPHQISHPQNVDLVSILQGNAEKLSLPASNKGATGWSLPGQGGFGTRQDMMDTSHNQQYHPHAEYGIQQLMLQLQNQSSFANTLVQNVEHSSSLATTGKLLSSVRPQDQNILKVLQEKQQQLLLEQQQKILQQQQQYILQQQQLLLQQQLLRQQEQQKLSEVLPDNQSRQHIGDSSSGPLHTVGIPLGSVPIENPGLPRAPHEMFQTHSRMTAHTSQDAITADVATLLAQVPKDAGYIVRSEASAPHQFFETTTYRESWDPTLPMHGLVPNTSGVNVKGVEVGGVKKVSEKKSKKHKNPKAQTTLDQTKVISNATSQLKQSQNEGQSVNSGDTNSRTTDVETVYSDHSSSLQRSTSTSDVETTQGKAESRDDAFMPLDNIKMHSGNGTWKPAPLRKPKSLLEIQQEEQCKAKTKSTMTEFGSSFKSTHSSSPWTGWVSSTEINSDVNNHQDADGAGFVWEKSENASNLRSKKNHLHDLLAEEVLAKSADILATKDDSFIDDADFVEAKDTKKNRKKSAKGKAMGVKSVSPANSVDVSVSCLSEKGNDSHQKQEALSPFPSNQSLGDFVHRKGEPANHLPPPAWSTDLGKLSKPTSLRDIQKEQQQRASSVHPPDPMPTTNKVLSNRVTCEIGPTQPPIGFSPSNVAPPIQIDALASAKSKSKVEDDLFWGPPDQSNQQSGFPSLNYSRHGKQSTFVKGPLVGLSSRQKCLSNTHADNSLSEALEFRAWCENEIMRLTGSNDTNLLEICLKQTTPEAKILLEENLGSYDRNYKFIDNFLKYKELLSADELEIAFQLHTDQKTSGFDGGDMKANMVDMGNVDADVVAGHDGLKGGGKKKGKKGKKVSASVLGFNVVSNRIMMGEIQQVEN</sequence>
<dbReference type="OrthoDB" id="6415790at2759"/>
<keyword evidence="4" id="KW-1185">Reference proteome</keyword>
<feature type="compositionally biased region" description="Polar residues" evidence="1">
    <location>
        <begin position="250"/>
        <end position="275"/>
    </location>
</feature>
<reference evidence="3 4" key="1">
    <citation type="submission" date="2017-09" db="EMBL/GenBank/DDBJ databases">
        <title>WGS assembly of Aquilegia coerulea Goldsmith.</title>
        <authorList>
            <person name="Hodges S."/>
            <person name="Kramer E."/>
            <person name="Nordborg M."/>
            <person name="Tomkins J."/>
            <person name="Borevitz J."/>
            <person name="Derieg N."/>
            <person name="Yan J."/>
            <person name="Mihaltcheva S."/>
            <person name="Hayes R.D."/>
            <person name="Rokhsar D."/>
        </authorList>
    </citation>
    <scope>NUCLEOTIDE SEQUENCE [LARGE SCALE GENOMIC DNA]</scope>
    <source>
        <strain evidence="4">cv. Goldsmith</strain>
    </source>
</reference>
<name>A0A2G5EA18_AQUCA</name>
<dbReference type="CDD" id="cd00072">
    <property type="entry name" value="GYF"/>
    <property type="match status" value="1"/>
</dbReference>
<feature type="compositionally biased region" description="Basic and acidic residues" evidence="1">
    <location>
        <begin position="107"/>
        <end position="144"/>
    </location>
</feature>
<accession>A0A2G5EA18</accession>
<evidence type="ECO:0000313" key="3">
    <source>
        <dbReference type="EMBL" id="PIA52595.1"/>
    </source>
</evidence>
<feature type="region of interest" description="Disordered" evidence="1">
    <location>
        <begin position="1"/>
        <end position="275"/>
    </location>
</feature>
<feature type="region of interest" description="Disordered" evidence="1">
    <location>
        <begin position="406"/>
        <end position="458"/>
    </location>
</feature>
<feature type="region of interest" description="Disordered" evidence="1">
    <location>
        <begin position="979"/>
        <end position="1089"/>
    </location>
</feature>
<evidence type="ECO:0000259" key="2">
    <source>
        <dbReference type="PROSITE" id="PS50829"/>
    </source>
</evidence>
<feature type="region of interest" description="Disordered" evidence="1">
    <location>
        <begin position="1237"/>
        <end position="1315"/>
    </location>
</feature>
<feature type="domain" description="GYF" evidence="2">
    <location>
        <begin position="508"/>
        <end position="559"/>
    </location>
</feature>
<proteinExistence type="predicted"/>
<evidence type="ECO:0000256" key="1">
    <source>
        <dbReference type="SAM" id="MobiDB-lite"/>
    </source>
</evidence>
<dbReference type="PANTHER" id="PTHR47471:SF1">
    <property type="entry name" value="PROTEIN ESSENTIAL FOR POTEXVIRUS ACCUMULATION 1"/>
    <property type="match status" value="1"/>
</dbReference>
<feature type="region of interest" description="Disordered" evidence="1">
    <location>
        <begin position="856"/>
        <end position="875"/>
    </location>
</feature>
<feature type="compositionally biased region" description="Basic and acidic residues" evidence="1">
    <location>
        <begin position="88"/>
        <end position="99"/>
    </location>
</feature>
<feature type="region of interest" description="Disordered" evidence="1">
    <location>
        <begin position="563"/>
        <end position="583"/>
    </location>
</feature>
<feature type="compositionally biased region" description="Polar residues" evidence="1">
    <location>
        <begin position="74"/>
        <end position="87"/>
    </location>
</feature>
<dbReference type="PROSITE" id="PS50829">
    <property type="entry name" value="GYF"/>
    <property type="match status" value="1"/>
</dbReference>
<dbReference type="EMBL" id="KZ305027">
    <property type="protein sequence ID" value="PIA52595.1"/>
    <property type="molecule type" value="Genomic_DNA"/>
</dbReference>
<dbReference type="Proteomes" id="UP000230069">
    <property type="component" value="Unassembled WGS sequence"/>
</dbReference>
<dbReference type="Pfam" id="PF02213">
    <property type="entry name" value="GYF"/>
    <property type="match status" value="1"/>
</dbReference>
<dbReference type="InterPro" id="IPR003169">
    <property type="entry name" value="GYF"/>
</dbReference>
<evidence type="ECO:0000313" key="4">
    <source>
        <dbReference type="Proteomes" id="UP000230069"/>
    </source>
</evidence>
<organism evidence="3 4">
    <name type="scientific">Aquilegia coerulea</name>
    <name type="common">Rocky mountain columbine</name>
    <dbReference type="NCBI Taxonomy" id="218851"/>
    <lineage>
        <taxon>Eukaryota</taxon>
        <taxon>Viridiplantae</taxon>
        <taxon>Streptophyta</taxon>
        <taxon>Embryophyta</taxon>
        <taxon>Tracheophyta</taxon>
        <taxon>Spermatophyta</taxon>
        <taxon>Magnoliopsida</taxon>
        <taxon>Ranunculales</taxon>
        <taxon>Ranunculaceae</taxon>
        <taxon>Thalictroideae</taxon>
        <taxon>Aquilegia</taxon>
    </lineage>
</organism>
<feature type="compositionally biased region" description="Polar residues" evidence="1">
    <location>
        <begin position="995"/>
        <end position="1032"/>
    </location>
</feature>
<feature type="compositionally biased region" description="Low complexity" evidence="1">
    <location>
        <begin position="1"/>
        <end position="28"/>
    </location>
</feature>
<feature type="compositionally biased region" description="Low complexity" evidence="1">
    <location>
        <begin position="1040"/>
        <end position="1054"/>
    </location>
</feature>
<dbReference type="SUPFAM" id="SSF55277">
    <property type="entry name" value="GYF domain"/>
    <property type="match status" value="1"/>
</dbReference>
<dbReference type="InParanoid" id="A0A2G5EA18"/>